<dbReference type="Gene3D" id="1.20.1260.100">
    <property type="entry name" value="TspO/MBR protein"/>
    <property type="match status" value="1"/>
</dbReference>
<dbReference type="PANTHER" id="PTHR33802">
    <property type="entry name" value="SI:CH211-161H7.5-RELATED"/>
    <property type="match status" value="1"/>
</dbReference>
<dbReference type="RefSeq" id="WP_192599570.1">
    <property type="nucleotide sequence ID" value="NZ_JADBEL010000018.1"/>
</dbReference>
<name>A0A927ML03_9BACL</name>
<keyword evidence="1" id="KW-0812">Transmembrane</keyword>
<feature type="transmembrane region" description="Helical" evidence="1">
    <location>
        <begin position="108"/>
        <end position="126"/>
    </location>
</feature>
<feature type="transmembrane region" description="Helical" evidence="1">
    <location>
        <begin position="170"/>
        <end position="189"/>
    </location>
</feature>
<proteinExistence type="predicted"/>
<evidence type="ECO:0000313" key="2">
    <source>
        <dbReference type="EMBL" id="MBE1555883.1"/>
    </source>
</evidence>
<organism evidence="2 3">
    <name type="scientific">Sporosarcina limicola</name>
    <dbReference type="NCBI Taxonomy" id="34101"/>
    <lineage>
        <taxon>Bacteria</taxon>
        <taxon>Bacillati</taxon>
        <taxon>Bacillota</taxon>
        <taxon>Bacilli</taxon>
        <taxon>Bacillales</taxon>
        <taxon>Caryophanaceae</taxon>
        <taxon>Sporosarcina</taxon>
    </lineage>
</organism>
<evidence type="ECO:0000313" key="3">
    <source>
        <dbReference type="Proteomes" id="UP000658225"/>
    </source>
</evidence>
<dbReference type="PANTHER" id="PTHR33802:SF1">
    <property type="entry name" value="XK-RELATED PROTEIN"/>
    <property type="match status" value="1"/>
</dbReference>
<keyword evidence="1" id="KW-1133">Transmembrane helix</keyword>
<dbReference type="EMBL" id="JADBEL010000018">
    <property type="protein sequence ID" value="MBE1555883.1"/>
    <property type="molecule type" value="Genomic_DNA"/>
</dbReference>
<keyword evidence="3" id="KW-1185">Reference proteome</keyword>
<feature type="transmembrane region" description="Helical" evidence="1">
    <location>
        <begin position="216"/>
        <end position="235"/>
    </location>
</feature>
<protein>
    <submittedName>
        <fullName evidence="2">Membrane-associated HD superfamily phosphohydrolase</fullName>
    </submittedName>
</protein>
<dbReference type="AlphaFoldDB" id="A0A927ML03"/>
<feature type="transmembrane region" description="Helical" evidence="1">
    <location>
        <begin position="45"/>
        <end position="64"/>
    </location>
</feature>
<gene>
    <name evidence="2" type="ORF">H4683_003003</name>
</gene>
<feature type="transmembrane region" description="Helical" evidence="1">
    <location>
        <begin position="84"/>
        <end position="102"/>
    </location>
</feature>
<keyword evidence="1" id="KW-0472">Membrane</keyword>
<reference evidence="2" key="1">
    <citation type="submission" date="2020-10" db="EMBL/GenBank/DDBJ databases">
        <title>Genomic Encyclopedia of Type Strains, Phase IV (KMG-IV): sequencing the most valuable type-strain genomes for metagenomic binning, comparative biology and taxonomic classification.</title>
        <authorList>
            <person name="Goeker M."/>
        </authorList>
    </citation>
    <scope>NUCLEOTIDE SEQUENCE</scope>
    <source>
        <strain evidence="2">DSM 13886</strain>
    </source>
</reference>
<dbReference type="Proteomes" id="UP000658225">
    <property type="component" value="Unassembled WGS sequence"/>
</dbReference>
<feature type="transmembrane region" description="Helical" evidence="1">
    <location>
        <begin position="138"/>
        <end position="158"/>
    </location>
</feature>
<feature type="transmembrane region" description="Helical" evidence="1">
    <location>
        <begin position="194"/>
        <end position="210"/>
    </location>
</feature>
<evidence type="ECO:0000256" key="1">
    <source>
        <dbReference type="SAM" id="Phobius"/>
    </source>
</evidence>
<accession>A0A927ML03</accession>
<sequence>MFRMILMILSFIAVVTLNVVANSFPLNGQTTGEIASKLPVLFTPAGYVFLIWAIIYALLAFWLYGFWQNNKKIDPMLQNRRSALFIFSCLLNIVWILLWHYGFFNWTVVVMMVLLMTLLTLYFTYPKRGLLLLGRMPIAVYLGWGFIATIANVSYVLTLHEWSGWGLSDPLWTVIYLTIAATIALHFLYHHADIALNIVFMWAFIGIAVKNGANELFISAAALFLTATIGIFIYFTRKSKK</sequence>
<dbReference type="InterPro" id="IPR038330">
    <property type="entry name" value="TspO/MBR-related_sf"/>
</dbReference>
<comment type="caution">
    <text evidence="2">The sequence shown here is derived from an EMBL/GenBank/DDBJ whole genome shotgun (WGS) entry which is preliminary data.</text>
</comment>